<feature type="domain" description="DUF5666" evidence="2">
    <location>
        <begin position="240"/>
        <end position="300"/>
    </location>
</feature>
<dbReference type="EMBL" id="UGHD01000002">
    <property type="protein sequence ID" value="STO57866.1"/>
    <property type="molecule type" value="Genomic_DNA"/>
</dbReference>
<name>A0A377HP07_GRIHO</name>
<dbReference type="AlphaFoldDB" id="A0A377HP07"/>
<feature type="domain" description="DUF5666" evidence="2">
    <location>
        <begin position="37"/>
        <end position="80"/>
    </location>
</feature>
<gene>
    <name evidence="3" type="ORF">NCTC11645_02266</name>
</gene>
<evidence type="ECO:0000256" key="1">
    <source>
        <dbReference type="SAM" id="SignalP"/>
    </source>
</evidence>
<protein>
    <recommendedName>
        <fullName evidence="2">DUF5666 domain-containing protein</fullName>
    </recommendedName>
</protein>
<dbReference type="Proteomes" id="UP000254512">
    <property type="component" value="Unassembled WGS sequence"/>
</dbReference>
<proteinExistence type="predicted"/>
<evidence type="ECO:0000259" key="2">
    <source>
        <dbReference type="Pfam" id="PF18914"/>
    </source>
</evidence>
<dbReference type="RefSeq" id="WP_040528428.1">
    <property type="nucleotide sequence ID" value="NZ_CP014056.2"/>
</dbReference>
<organism evidence="3 4">
    <name type="scientific">Grimontia hollisae</name>
    <name type="common">Vibrio hollisae</name>
    <dbReference type="NCBI Taxonomy" id="673"/>
    <lineage>
        <taxon>Bacteria</taxon>
        <taxon>Pseudomonadati</taxon>
        <taxon>Pseudomonadota</taxon>
        <taxon>Gammaproteobacteria</taxon>
        <taxon>Vibrionales</taxon>
        <taxon>Vibrionaceae</taxon>
        <taxon>Grimontia</taxon>
    </lineage>
</organism>
<evidence type="ECO:0000313" key="4">
    <source>
        <dbReference type="Proteomes" id="UP000254512"/>
    </source>
</evidence>
<dbReference type="Pfam" id="PF18914">
    <property type="entry name" value="DUF5666"/>
    <property type="match status" value="5"/>
</dbReference>
<feature type="domain" description="DUF5666" evidence="2">
    <location>
        <begin position="102"/>
        <end position="148"/>
    </location>
</feature>
<dbReference type="STRING" id="673.AL542_15190"/>
<feature type="chain" id="PRO_5016928159" description="DUF5666 domain-containing protein" evidence="1">
    <location>
        <begin position="19"/>
        <end position="383"/>
    </location>
</feature>
<dbReference type="KEGG" id="gho:AL542_15190"/>
<sequence>MKKLAMISVVSLTLTACGGGSGSDQPVNATIKPAAVQGTVDAISGNTITVNGYTYPVANVSYAGQNVELTDVKPNMLVSVSSANGLGRAVGDVQVTLEPTITGVISNIDSSTGTFTVNGVDLTFSSLPAHIQDGDWVMVSALPTAAGGYQVLSVVEFADSSLHGFYEVEGVVSNLDTNNQTFTLGTSLSVDYANAFIENGAMLSNGLWVEVTGEFTASTLNATNVEVEDYDDINDGTEVEGLVTWVANDQSLFELNYRGRFIVTNGTRFEDGFKALLKQGARVEVTSRRSGGSNIATEVEFEDERYDNDWADNDRDIEGVVQSTDVSTQSFVVCGVTVYTNHNTRYEDGLSFDTLNGKRIEVEAYVVNSDYIASEIGAEDSDD</sequence>
<feature type="domain" description="DUF5666" evidence="2">
    <location>
        <begin position="169"/>
        <end position="226"/>
    </location>
</feature>
<dbReference type="GeneID" id="58897287"/>
<accession>A0A377HP07</accession>
<dbReference type="InterPro" id="IPR043724">
    <property type="entry name" value="DUF5666"/>
</dbReference>
<feature type="signal peptide" evidence="1">
    <location>
        <begin position="1"/>
        <end position="18"/>
    </location>
</feature>
<dbReference type="PROSITE" id="PS51257">
    <property type="entry name" value="PROKAR_LIPOPROTEIN"/>
    <property type="match status" value="1"/>
</dbReference>
<reference evidence="3 4" key="1">
    <citation type="submission" date="2018-06" db="EMBL/GenBank/DDBJ databases">
        <authorList>
            <consortium name="Pathogen Informatics"/>
            <person name="Doyle S."/>
        </authorList>
    </citation>
    <scope>NUCLEOTIDE SEQUENCE [LARGE SCALE GENOMIC DNA]</scope>
    <source>
        <strain evidence="3 4">NCTC11645</strain>
    </source>
</reference>
<evidence type="ECO:0000313" key="3">
    <source>
        <dbReference type="EMBL" id="STO57866.1"/>
    </source>
</evidence>
<keyword evidence="1" id="KW-0732">Signal</keyword>
<feature type="domain" description="DUF5666" evidence="2">
    <location>
        <begin position="318"/>
        <end position="376"/>
    </location>
</feature>